<evidence type="ECO:0000313" key="9">
    <source>
        <dbReference type="Proteomes" id="UP000095228"/>
    </source>
</evidence>
<keyword evidence="4 7" id="KW-1133">Transmembrane helix</keyword>
<dbReference type="STRING" id="1838286.Verru16b_01384"/>
<feature type="transmembrane region" description="Helical" evidence="7">
    <location>
        <begin position="559"/>
        <end position="576"/>
    </location>
</feature>
<dbReference type="InterPro" id="IPR038377">
    <property type="entry name" value="Na/Glc_symporter_sf"/>
</dbReference>
<name>A0A1D8ATV7_9BACT</name>
<dbReference type="OrthoDB" id="9814523at2"/>
<protein>
    <submittedName>
        <fullName evidence="8">Sodium/glucose cotransporter</fullName>
    </submittedName>
</protein>
<feature type="transmembrane region" description="Helical" evidence="7">
    <location>
        <begin position="190"/>
        <end position="215"/>
    </location>
</feature>
<evidence type="ECO:0000256" key="2">
    <source>
        <dbReference type="ARBA" id="ARBA00006434"/>
    </source>
</evidence>
<dbReference type="Pfam" id="PF00474">
    <property type="entry name" value="SSF"/>
    <property type="match status" value="1"/>
</dbReference>
<feature type="transmembrane region" description="Helical" evidence="7">
    <location>
        <begin position="285"/>
        <end position="305"/>
    </location>
</feature>
<feature type="transmembrane region" description="Helical" evidence="7">
    <location>
        <begin position="133"/>
        <end position="154"/>
    </location>
</feature>
<dbReference type="CDD" id="cd11477">
    <property type="entry name" value="SLC5sbd_u1"/>
    <property type="match status" value="1"/>
</dbReference>
<evidence type="ECO:0000256" key="3">
    <source>
        <dbReference type="ARBA" id="ARBA00022692"/>
    </source>
</evidence>
<feature type="transmembrane region" description="Helical" evidence="7">
    <location>
        <begin position="235"/>
        <end position="254"/>
    </location>
</feature>
<feature type="transmembrane region" description="Helical" evidence="7">
    <location>
        <begin position="78"/>
        <end position="95"/>
    </location>
</feature>
<dbReference type="KEGG" id="obg:Verru16b_01384"/>
<comment type="similarity">
    <text evidence="2 6">Belongs to the sodium:solute symporter (SSF) (TC 2.A.21) family.</text>
</comment>
<feature type="transmembrane region" description="Helical" evidence="7">
    <location>
        <begin position="533"/>
        <end position="553"/>
    </location>
</feature>
<sequence>MPTLHWIDYTIIGSYLALSLGIGIAMTRRAGRSTENYFLGGRSMPWWVNGISLAATSFASDTPLVVTEMVRGRGLQRLWWLFAGVLALTVAVYLFSRLWRRLEAMTDAEFCELRYDGRPAAVLRGVRAFMSGVVGNLITMAWVTLGMASIITVMMPVDKWTAVGLAMGVTLIYTMFGGFFSAVLTDVFQFVIAVGAMLLLAVMAVWQFGGMAAVLDAVRASPAHGERTLALFPDFTHGNLDLACFLILIGLWWTDSGAYVTQRMSACRNERDAAKAMMFFALWQAIRPWMWAVVALVSIALFPVLTPPLNDTSAYPLVMNHYLGIGLRGLLITAFLGAFMSTITTQLNWGASYLMQDGYCRFFRPQAPERERVLVSRVMTVVLAIAGIGLTPLLTSVTEAWEFLALLMAGGGIIGVFRWFWWRMNAWTELTAMGSGLACALFNIGLQLMAPRLPVFGLAWADWRFELKLLLFTVVALTASAAATYATRPVAMEKLRTFNRKVRPGGWWAPVEKGENLSQLPPPVLTRRTALDVVGGMALCLGTTVGIGFAVLLRPGLSALAFTVALGGAVAVYRWFQRDKLFTDARTP</sequence>
<feature type="transmembrane region" description="Helical" evidence="7">
    <location>
        <begin position="46"/>
        <end position="66"/>
    </location>
</feature>
<gene>
    <name evidence="8" type="primary">sglT_3</name>
    <name evidence="8" type="ORF">Verru16b_01384</name>
</gene>
<feature type="transmembrane region" description="Helical" evidence="7">
    <location>
        <begin position="430"/>
        <end position="449"/>
    </location>
</feature>
<feature type="transmembrane region" description="Helical" evidence="7">
    <location>
        <begin position="6"/>
        <end position="25"/>
    </location>
</feature>
<keyword evidence="5 7" id="KW-0472">Membrane</keyword>
<evidence type="ECO:0000256" key="5">
    <source>
        <dbReference type="ARBA" id="ARBA00023136"/>
    </source>
</evidence>
<feature type="transmembrane region" description="Helical" evidence="7">
    <location>
        <begin position="160"/>
        <end position="183"/>
    </location>
</feature>
<feature type="transmembrane region" description="Helical" evidence="7">
    <location>
        <begin position="325"/>
        <end position="354"/>
    </location>
</feature>
<dbReference type="RefSeq" id="WP_069961579.1">
    <property type="nucleotide sequence ID" value="NZ_CP016094.1"/>
</dbReference>
<dbReference type="EMBL" id="CP016094">
    <property type="protein sequence ID" value="AOS44323.1"/>
    <property type="molecule type" value="Genomic_DNA"/>
</dbReference>
<evidence type="ECO:0000256" key="1">
    <source>
        <dbReference type="ARBA" id="ARBA00004141"/>
    </source>
</evidence>
<reference evidence="8 9" key="1">
    <citation type="submission" date="2016-06" db="EMBL/GenBank/DDBJ databases">
        <title>Three novel species with peptidoglycan cell walls form the new genus Lacunisphaera gen. nov. in the family Opitutaceae of the verrucomicrobial subdivision 4.</title>
        <authorList>
            <person name="Rast P."/>
            <person name="Gloeckner I."/>
            <person name="Jogler M."/>
            <person name="Boedeker C."/>
            <person name="Jeske O."/>
            <person name="Wiegand S."/>
            <person name="Reinhardt R."/>
            <person name="Schumann P."/>
            <person name="Rohde M."/>
            <person name="Spring S."/>
            <person name="Gloeckner F.O."/>
            <person name="Jogler C."/>
        </authorList>
    </citation>
    <scope>NUCLEOTIDE SEQUENCE [LARGE SCALE GENOMIC DNA]</scope>
    <source>
        <strain evidence="8 9">IG16b</strain>
    </source>
</reference>
<feature type="transmembrane region" description="Helical" evidence="7">
    <location>
        <begin position="469"/>
        <end position="491"/>
    </location>
</feature>
<dbReference type="InterPro" id="IPR001734">
    <property type="entry name" value="Na/solute_symporter"/>
</dbReference>
<evidence type="ECO:0000313" key="8">
    <source>
        <dbReference type="EMBL" id="AOS44323.1"/>
    </source>
</evidence>
<dbReference type="PANTHER" id="PTHR11819:SF77">
    <property type="entry name" value="SODIUM_GLUCOSE COTRANSPORT PROTEIN"/>
    <property type="match status" value="1"/>
</dbReference>
<evidence type="ECO:0000256" key="7">
    <source>
        <dbReference type="SAM" id="Phobius"/>
    </source>
</evidence>
<dbReference type="Proteomes" id="UP000095228">
    <property type="component" value="Chromosome"/>
</dbReference>
<dbReference type="GO" id="GO:0005886">
    <property type="term" value="C:plasma membrane"/>
    <property type="evidence" value="ECO:0007669"/>
    <property type="project" value="TreeGrafter"/>
</dbReference>
<accession>A0A1D8ATV7</accession>
<dbReference type="Gene3D" id="1.20.1730.10">
    <property type="entry name" value="Sodium/glucose cotransporter"/>
    <property type="match status" value="1"/>
</dbReference>
<comment type="subcellular location">
    <subcellularLocation>
        <location evidence="1">Membrane</location>
        <topology evidence="1">Multi-pass membrane protein</topology>
    </subcellularLocation>
</comment>
<keyword evidence="3 7" id="KW-0812">Transmembrane</keyword>
<organism evidence="8 9">
    <name type="scientific">Lacunisphaera limnophila</name>
    <dbReference type="NCBI Taxonomy" id="1838286"/>
    <lineage>
        <taxon>Bacteria</taxon>
        <taxon>Pseudomonadati</taxon>
        <taxon>Verrucomicrobiota</taxon>
        <taxon>Opitutia</taxon>
        <taxon>Opitutales</taxon>
        <taxon>Opitutaceae</taxon>
        <taxon>Lacunisphaera</taxon>
    </lineage>
</organism>
<evidence type="ECO:0000256" key="6">
    <source>
        <dbReference type="RuleBase" id="RU362091"/>
    </source>
</evidence>
<dbReference type="GO" id="GO:0005412">
    <property type="term" value="F:D-glucose:sodium symporter activity"/>
    <property type="evidence" value="ECO:0007669"/>
    <property type="project" value="TreeGrafter"/>
</dbReference>
<feature type="transmembrane region" description="Helical" evidence="7">
    <location>
        <begin position="374"/>
        <end position="394"/>
    </location>
</feature>
<feature type="transmembrane region" description="Helical" evidence="7">
    <location>
        <begin position="400"/>
        <end position="421"/>
    </location>
</feature>
<dbReference type="AlphaFoldDB" id="A0A1D8ATV7"/>
<dbReference type="PANTHER" id="PTHR11819">
    <property type="entry name" value="SOLUTE CARRIER FAMILY 5"/>
    <property type="match status" value="1"/>
</dbReference>
<proteinExistence type="inferred from homology"/>
<dbReference type="PROSITE" id="PS50283">
    <property type="entry name" value="NA_SOLUT_SYMP_3"/>
    <property type="match status" value="1"/>
</dbReference>
<evidence type="ECO:0000256" key="4">
    <source>
        <dbReference type="ARBA" id="ARBA00022989"/>
    </source>
</evidence>
<keyword evidence="9" id="KW-1185">Reference proteome</keyword>